<keyword evidence="2" id="KW-0808">Transferase</keyword>
<dbReference type="STRING" id="394193.SAMN04489732_101772"/>
<dbReference type="PROSITE" id="PS51186">
    <property type="entry name" value="GNAT"/>
    <property type="match status" value="1"/>
</dbReference>
<dbReference type="InterPro" id="IPR016181">
    <property type="entry name" value="Acyl_CoA_acyltransferase"/>
</dbReference>
<accession>A0A1H8RG79</accession>
<feature type="domain" description="N-acetyltransferase" evidence="1">
    <location>
        <begin position="130"/>
        <end position="272"/>
    </location>
</feature>
<dbReference type="GO" id="GO:0016747">
    <property type="term" value="F:acyltransferase activity, transferring groups other than amino-acyl groups"/>
    <property type="evidence" value="ECO:0007669"/>
    <property type="project" value="InterPro"/>
</dbReference>
<name>A0A1H8RG79_9PSEU</name>
<proteinExistence type="predicted"/>
<dbReference type="Gene3D" id="3.40.630.30">
    <property type="match status" value="1"/>
</dbReference>
<dbReference type="CDD" id="cd04301">
    <property type="entry name" value="NAT_SF"/>
    <property type="match status" value="1"/>
</dbReference>
<organism evidence="2 3">
    <name type="scientific">Amycolatopsis saalfeldensis</name>
    <dbReference type="NCBI Taxonomy" id="394193"/>
    <lineage>
        <taxon>Bacteria</taxon>
        <taxon>Bacillati</taxon>
        <taxon>Actinomycetota</taxon>
        <taxon>Actinomycetes</taxon>
        <taxon>Pseudonocardiales</taxon>
        <taxon>Pseudonocardiaceae</taxon>
        <taxon>Amycolatopsis</taxon>
    </lineage>
</organism>
<gene>
    <name evidence="2" type="ORF">SAMN04489732_101772</name>
</gene>
<reference evidence="2 3" key="1">
    <citation type="submission" date="2016-10" db="EMBL/GenBank/DDBJ databases">
        <authorList>
            <person name="de Groot N.N."/>
        </authorList>
    </citation>
    <scope>NUCLEOTIDE SEQUENCE [LARGE SCALE GENOMIC DNA]</scope>
    <source>
        <strain evidence="2 3">DSM 44993</strain>
    </source>
</reference>
<evidence type="ECO:0000313" key="2">
    <source>
        <dbReference type="EMBL" id="SEO65158.1"/>
    </source>
</evidence>
<dbReference type="SUPFAM" id="SSF55729">
    <property type="entry name" value="Acyl-CoA N-acyltransferases (Nat)"/>
    <property type="match status" value="1"/>
</dbReference>
<evidence type="ECO:0000259" key="1">
    <source>
        <dbReference type="PROSITE" id="PS51186"/>
    </source>
</evidence>
<evidence type="ECO:0000313" key="3">
    <source>
        <dbReference type="Proteomes" id="UP000198582"/>
    </source>
</evidence>
<sequence length="272" mass="29325">MRPISRFVVERDGVEQASVVLGRAEIFEREPLEYAVARLSWADGGLGDARAVVAAAVGSAPPGIPVYLPVSAAVSADHAARRDVALACGFELFQEKEGFRWADTGQALPEPAGLRLEPMSRIGPEAFVSVLGRCVAQTLDRTDALVFGRQQPRQWATTFLNHHASAADAQSWLYAETTGGAPVGFVGLAQREGDPEVGTIVLIGVLPEQRGHRYVDRLLTAAYRAARARGFVAVRSLVDVDNHPMMAAMRRSGADPDADPWHGWLFTSARDA</sequence>
<dbReference type="AlphaFoldDB" id="A0A1H8RG79"/>
<dbReference type="Pfam" id="PF00583">
    <property type="entry name" value="Acetyltransf_1"/>
    <property type="match status" value="1"/>
</dbReference>
<dbReference type="InterPro" id="IPR000182">
    <property type="entry name" value="GNAT_dom"/>
</dbReference>
<keyword evidence="3" id="KW-1185">Reference proteome</keyword>
<protein>
    <submittedName>
        <fullName evidence="2">Acetyltransferase (GNAT) family protein</fullName>
    </submittedName>
</protein>
<dbReference type="Proteomes" id="UP000198582">
    <property type="component" value="Unassembled WGS sequence"/>
</dbReference>
<dbReference type="EMBL" id="FOEF01000001">
    <property type="protein sequence ID" value="SEO65158.1"/>
    <property type="molecule type" value="Genomic_DNA"/>
</dbReference>